<keyword evidence="4" id="KW-0472">Membrane</keyword>
<dbReference type="GO" id="GO:0043161">
    <property type="term" value="P:proteasome-mediated ubiquitin-dependent protein catabolic process"/>
    <property type="evidence" value="ECO:0007669"/>
    <property type="project" value="TreeGrafter"/>
</dbReference>
<evidence type="ECO:0000256" key="2">
    <source>
        <dbReference type="PROSITE-ProRule" id="PRU00504"/>
    </source>
</evidence>
<evidence type="ECO:0000313" key="5">
    <source>
        <dbReference type="EMBL" id="CAF1061857.1"/>
    </source>
</evidence>
<keyword evidence="4" id="KW-1133">Transmembrane helix</keyword>
<evidence type="ECO:0000256" key="3">
    <source>
        <dbReference type="SAM" id="MobiDB-lite"/>
    </source>
</evidence>
<dbReference type="Gene3D" id="2.120.10.30">
    <property type="entry name" value="TolB, C-terminal domain"/>
    <property type="match status" value="2"/>
</dbReference>
<organism evidence="5 6">
    <name type="scientific">Adineta steineri</name>
    <dbReference type="NCBI Taxonomy" id="433720"/>
    <lineage>
        <taxon>Eukaryota</taxon>
        <taxon>Metazoa</taxon>
        <taxon>Spiralia</taxon>
        <taxon>Gnathifera</taxon>
        <taxon>Rotifera</taxon>
        <taxon>Eurotatoria</taxon>
        <taxon>Bdelloidea</taxon>
        <taxon>Adinetida</taxon>
        <taxon>Adinetidae</taxon>
        <taxon>Adineta</taxon>
    </lineage>
</organism>
<dbReference type="InterPro" id="IPR011042">
    <property type="entry name" value="6-blade_b-propeller_TolB-like"/>
</dbReference>
<dbReference type="PROSITE" id="PS51125">
    <property type="entry name" value="NHL"/>
    <property type="match status" value="1"/>
</dbReference>
<dbReference type="AlphaFoldDB" id="A0A814L6K1"/>
<gene>
    <name evidence="5" type="ORF">JYZ213_LOCUS19264</name>
</gene>
<dbReference type="Proteomes" id="UP000663845">
    <property type="component" value="Unassembled WGS sequence"/>
</dbReference>
<reference evidence="5" key="1">
    <citation type="submission" date="2021-02" db="EMBL/GenBank/DDBJ databases">
        <authorList>
            <person name="Nowell W R."/>
        </authorList>
    </citation>
    <scope>NUCLEOTIDE SEQUENCE</scope>
</reference>
<dbReference type="GO" id="GO:0008270">
    <property type="term" value="F:zinc ion binding"/>
    <property type="evidence" value="ECO:0007669"/>
    <property type="project" value="UniProtKB-KW"/>
</dbReference>
<dbReference type="SUPFAM" id="SSF141571">
    <property type="entry name" value="Pentapeptide repeat-like"/>
    <property type="match status" value="1"/>
</dbReference>
<dbReference type="GO" id="GO:0061630">
    <property type="term" value="F:ubiquitin protein ligase activity"/>
    <property type="evidence" value="ECO:0007669"/>
    <property type="project" value="TreeGrafter"/>
</dbReference>
<dbReference type="InterPro" id="IPR001258">
    <property type="entry name" value="NHL_repeat"/>
</dbReference>
<protein>
    <submittedName>
        <fullName evidence="5">Uncharacterized protein</fullName>
    </submittedName>
</protein>
<keyword evidence="1" id="KW-0677">Repeat</keyword>
<name>A0A814L6K1_9BILA</name>
<dbReference type="CDD" id="cd05819">
    <property type="entry name" value="NHL"/>
    <property type="match status" value="1"/>
</dbReference>
<dbReference type="SUPFAM" id="SSF101898">
    <property type="entry name" value="NHL repeat"/>
    <property type="match status" value="1"/>
</dbReference>
<evidence type="ECO:0000313" key="6">
    <source>
        <dbReference type="Proteomes" id="UP000663845"/>
    </source>
</evidence>
<evidence type="ECO:0000256" key="4">
    <source>
        <dbReference type="SAM" id="Phobius"/>
    </source>
</evidence>
<feature type="region of interest" description="Disordered" evidence="3">
    <location>
        <begin position="289"/>
        <end position="422"/>
    </location>
</feature>
<evidence type="ECO:0000256" key="1">
    <source>
        <dbReference type="ARBA" id="ARBA00022737"/>
    </source>
</evidence>
<dbReference type="Pfam" id="PF01436">
    <property type="entry name" value="NHL"/>
    <property type="match status" value="1"/>
</dbReference>
<dbReference type="Gene3D" id="2.160.20.80">
    <property type="entry name" value="E3 ubiquitin-protein ligase SopA"/>
    <property type="match status" value="1"/>
</dbReference>
<keyword evidence="4" id="KW-0812">Transmembrane</keyword>
<sequence length="777" mass="84665">MLDFSKRSFWHFTLKDILIIISSVAIPIALAIYTTIGSQQQKQQAEKKQKFDLEQSTQLRQQTLYDEFLNNIYKLDKDGYLNDTKNPWAFANAYYRAAHRQWDTIRKADVIQFLKEKQLIGRNNCTNGCRTTKLDDIIRLNELNFDKVHLASETGVLNKLNLQCVSFDKVSMSNAIFSFASLNGVSFDGGRLENVKFDGSSLLCASFNGVNLAGADFGNSDLTDAQFLNSDLSGTKLTEDQIKQAYFHNVIMPNGEKSEITSSTTTKETITKTTTIIKTKMSTASLSSSTSTISTTSSTTTSASSTTTSSTTTTTTTSTPTTASTTTSTTTTTTSATSSTTTSTTTTSTSTTTSTTTTTTSATSSTTTSTTTTSTSTTTSTTTTTTSATSSTTTSTTTTSTSTTTSTTTTTTAENPCATGNVWNTSGITVLDSSQVTHVVDIYIDSQNTSYITDEYTNTVVWRLLQNATSATVIAGIKNSSGSSNTQLNYPQGVYVDTVGTMYVSEHYNHRIQKYINGSTVGTTIVGITGSRGSSLNQLNYPRYITLDPTQACIYIADGDNNRIMRYSTNSTSGDNGTLVAGRNGVGNTNTSLNYPWGIWYQPSVSSDLFITNHNGHSIMRWTPGASSGTFIAGVPGTAGSDSTHLNNPSTIKLDKYLNMFVVDQGNHRIQMFCANNETGITIAGTGIGGSTATTLNGPRGIAFDSDMNMYITDFDTQQRLFSLIYHHHNGGYRYWYIVPSYEREKLLKILYQKQFSTCFQHDQLFINPFILDKYHI</sequence>
<dbReference type="EMBL" id="CAJNOG010000194">
    <property type="protein sequence ID" value="CAF1061857.1"/>
    <property type="molecule type" value="Genomic_DNA"/>
</dbReference>
<feature type="compositionally biased region" description="Low complexity" evidence="3">
    <location>
        <begin position="289"/>
        <end position="413"/>
    </location>
</feature>
<dbReference type="Pfam" id="PF00805">
    <property type="entry name" value="Pentapeptide"/>
    <property type="match status" value="2"/>
</dbReference>
<proteinExistence type="predicted"/>
<feature type="transmembrane region" description="Helical" evidence="4">
    <location>
        <begin position="12"/>
        <end position="33"/>
    </location>
</feature>
<feature type="repeat" description="NHL" evidence="2">
    <location>
        <begin position="480"/>
        <end position="518"/>
    </location>
</feature>
<accession>A0A814L6K1</accession>
<dbReference type="InterPro" id="IPR050952">
    <property type="entry name" value="TRIM-NHL_E3_ligases"/>
</dbReference>
<comment type="caution">
    <text evidence="5">The sequence shown here is derived from an EMBL/GenBank/DDBJ whole genome shotgun (WGS) entry which is preliminary data.</text>
</comment>
<dbReference type="PANTHER" id="PTHR24104">
    <property type="entry name" value="E3 UBIQUITIN-PROTEIN LIGASE NHLRC1-RELATED"/>
    <property type="match status" value="1"/>
</dbReference>
<dbReference type="GO" id="GO:0000209">
    <property type="term" value="P:protein polyubiquitination"/>
    <property type="evidence" value="ECO:0007669"/>
    <property type="project" value="TreeGrafter"/>
</dbReference>
<dbReference type="PANTHER" id="PTHR24104:SF25">
    <property type="entry name" value="PROTEIN LIN-41"/>
    <property type="match status" value="1"/>
</dbReference>
<dbReference type="InterPro" id="IPR001646">
    <property type="entry name" value="5peptide_repeat"/>
</dbReference>